<feature type="compositionally biased region" description="Basic and acidic residues" evidence="3">
    <location>
        <begin position="222"/>
        <end position="231"/>
    </location>
</feature>
<accession>A0A6A5YFG5</accession>
<dbReference type="GO" id="GO:0005634">
    <property type="term" value="C:nucleus"/>
    <property type="evidence" value="ECO:0007669"/>
    <property type="project" value="InterPro"/>
</dbReference>
<dbReference type="EMBL" id="ML977375">
    <property type="protein sequence ID" value="KAF2105663.1"/>
    <property type="molecule type" value="Genomic_DNA"/>
</dbReference>
<dbReference type="OrthoDB" id="19419at2759"/>
<dbReference type="Gene3D" id="3.30.1120.90">
    <property type="entry name" value="Nucleosome assembly protein"/>
    <property type="match status" value="1"/>
</dbReference>
<dbReference type="InterPro" id="IPR002164">
    <property type="entry name" value="NAP_family"/>
</dbReference>
<dbReference type="InterPro" id="IPR037231">
    <property type="entry name" value="NAP-like_sf"/>
</dbReference>
<reference evidence="4" key="1">
    <citation type="journal article" date="2020" name="Stud. Mycol.">
        <title>101 Dothideomycetes genomes: a test case for predicting lifestyles and emergence of pathogens.</title>
        <authorList>
            <person name="Haridas S."/>
            <person name="Albert R."/>
            <person name="Binder M."/>
            <person name="Bloem J."/>
            <person name="Labutti K."/>
            <person name="Salamov A."/>
            <person name="Andreopoulos B."/>
            <person name="Baker S."/>
            <person name="Barry K."/>
            <person name="Bills G."/>
            <person name="Bluhm B."/>
            <person name="Cannon C."/>
            <person name="Castanera R."/>
            <person name="Culley D."/>
            <person name="Daum C."/>
            <person name="Ezra D."/>
            <person name="Gonzalez J."/>
            <person name="Henrissat B."/>
            <person name="Kuo A."/>
            <person name="Liang C."/>
            <person name="Lipzen A."/>
            <person name="Lutzoni F."/>
            <person name="Magnuson J."/>
            <person name="Mondo S."/>
            <person name="Nolan M."/>
            <person name="Ohm R."/>
            <person name="Pangilinan J."/>
            <person name="Park H.-J."/>
            <person name="Ramirez L."/>
            <person name="Alfaro M."/>
            <person name="Sun H."/>
            <person name="Tritt A."/>
            <person name="Yoshinaga Y."/>
            <person name="Zwiers L.-H."/>
            <person name="Turgeon B."/>
            <person name="Goodwin S."/>
            <person name="Spatafora J."/>
            <person name="Crous P."/>
            <person name="Grigoriev I."/>
        </authorList>
    </citation>
    <scope>NUCLEOTIDE SEQUENCE</scope>
    <source>
        <strain evidence="4">CBS 627.86</strain>
    </source>
</reference>
<evidence type="ECO:0000313" key="5">
    <source>
        <dbReference type="Proteomes" id="UP000799770"/>
    </source>
</evidence>
<gene>
    <name evidence="4" type="ORF">BDV96DRAFT_357973</name>
</gene>
<comment type="similarity">
    <text evidence="1 2">Belongs to the nucleosome assembly protein (NAP) family.</text>
</comment>
<dbReference type="PANTHER" id="PTHR11875">
    <property type="entry name" value="TESTIS-SPECIFIC Y-ENCODED PROTEIN"/>
    <property type="match status" value="1"/>
</dbReference>
<dbReference type="Pfam" id="PF00956">
    <property type="entry name" value="NAP"/>
    <property type="match status" value="1"/>
</dbReference>
<dbReference type="AlphaFoldDB" id="A0A6A5YFG5"/>
<protein>
    <submittedName>
        <fullName evidence="4">Nucleosome assembly protein</fullName>
    </submittedName>
</protein>
<evidence type="ECO:0000256" key="3">
    <source>
        <dbReference type="SAM" id="MobiDB-lite"/>
    </source>
</evidence>
<dbReference type="Proteomes" id="UP000799770">
    <property type="component" value="Unassembled WGS sequence"/>
</dbReference>
<dbReference type="SUPFAM" id="SSF143113">
    <property type="entry name" value="NAP-like"/>
    <property type="match status" value="1"/>
</dbReference>
<sequence>MADIGPEEILARFEELSVLESEIEQAELEIIRTQYTLHAPIYKKRAAVIAKIPHFWALVFEQSPPEVDTYIQPSDSKVFAECLESLDVTRFEIDDPKGSPKSFALRFTFAPNDYFEDSVLEKKFYYRRSLDGFDGFVSEPVKIHWKKGKDLSDGLTDAAYKLWQAQQKLGNGDNRAAEKRLPEYKSLAKKMESDVGVSTSFFTIFGFVSSFRYVSAEESQKARKIEKENSEKRRRGEKVEDEGPNDDDEDYQETEVFPGGDEPAMLIAEDMWPAAIRYFSKSPSTALYTRERQANPIGGAFQRFPLMTCFHPS</sequence>
<evidence type="ECO:0000313" key="4">
    <source>
        <dbReference type="EMBL" id="KAF2105663.1"/>
    </source>
</evidence>
<feature type="region of interest" description="Disordered" evidence="3">
    <location>
        <begin position="222"/>
        <end position="259"/>
    </location>
</feature>
<organism evidence="4 5">
    <name type="scientific">Lophiotrema nucula</name>
    <dbReference type="NCBI Taxonomy" id="690887"/>
    <lineage>
        <taxon>Eukaryota</taxon>
        <taxon>Fungi</taxon>
        <taxon>Dikarya</taxon>
        <taxon>Ascomycota</taxon>
        <taxon>Pezizomycotina</taxon>
        <taxon>Dothideomycetes</taxon>
        <taxon>Pleosporomycetidae</taxon>
        <taxon>Pleosporales</taxon>
        <taxon>Lophiotremataceae</taxon>
        <taxon>Lophiotrema</taxon>
    </lineage>
</organism>
<proteinExistence type="inferred from homology"/>
<name>A0A6A5YFG5_9PLEO</name>
<feature type="compositionally biased region" description="Acidic residues" evidence="3">
    <location>
        <begin position="239"/>
        <end position="253"/>
    </location>
</feature>
<keyword evidence="5" id="KW-1185">Reference proteome</keyword>
<dbReference type="GO" id="GO:0006334">
    <property type="term" value="P:nucleosome assembly"/>
    <property type="evidence" value="ECO:0007669"/>
    <property type="project" value="InterPro"/>
</dbReference>
<evidence type="ECO:0000256" key="1">
    <source>
        <dbReference type="ARBA" id="ARBA00009947"/>
    </source>
</evidence>
<evidence type="ECO:0000256" key="2">
    <source>
        <dbReference type="RuleBase" id="RU003876"/>
    </source>
</evidence>